<proteinExistence type="predicted"/>
<keyword evidence="1" id="KW-1133">Transmembrane helix</keyword>
<comment type="caution">
    <text evidence="2">The sequence shown here is derived from an EMBL/GenBank/DDBJ whole genome shotgun (WGS) entry which is preliminary data.</text>
</comment>
<organism evidence="2 3">
    <name type="scientific">Stephania japonica</name>
    <dbReference type="NCBI Taxonomy" id="461633"/>
    <lineage>
        <taxon>Eukaryota</taxon>
        <taxon>Viridiplantae</taxon>
        <taxon>Streptophyta</taxon>
        <taxon>Embryophyta</taxon>
        <taxon>Tracheophyta</taxon>
        <taxon>Spermatophyta</taxon>
        <taxon>Magnoliopsida</taxon>
        <taxon>Ranunculales</taxon>
        <taxon>Menispermaceae</taxon>
        <taxon>Menispermoideae</taxon>
        <taxon>Cissampelideae</taxon>
        <taxon>Stephania</taxon>
    </lineage>
</organism>
<protein>
    <submittedName>
        <fullName evidence="2">Uncharacterized protein</fullName>
    </submittedName>
</protein>
<name>A0AAP0PJT8_9MAGN</name>
<evidence type="ECO:0000313" key="3">
    <source>
        <dbReference type="Proteomes" id="UP001417504"/>
    </source>
</evidence>
<accession>A0AAP0PJT8</accession>
<dbReference type="Proteomes" id="UP001417504">
    <property type="component" value="Unassembled WGS sequence"/>
</dbReference>
<evidence type="ECO:0000256" key="1">
    <source>
        <dbReference type="SAM" id="Phobius"/>
    </source>
</evidence>
<gene>
    <name evidence="2" type="ORF">Sjap_005187</name>
</gene>
<dbReference type="EMBL" id="JBBNAE010000002">
    <property type="protein sequence ID" value="KAK9145284.1"/>
    <property type="molecule type" value="Genomic_DNA"/>
</dbReference>
<feature type="transmembrane region" description="Helical" evidence="1">
    <location>
        <begin position="12"/>
        <end position="37"/>
    </location>
</feature>
<keyword evidence="1" id="KW-0812">Transmembrane</keyword>
<keyword evidence="1" id="KW-0472">Membrane</keyword>
<reference evidence="2 3" key="1">
    <citation type="submission" date="2024-01" db="EMBL/GenBank/DDBJ databases">
        <title>Genome assemblies of Stephania.</title>
        <authorList>
            <person name="Yang L."/>
        </authorList>
    </citation>
    <scope>NUCLEOTIDE SEQUENCE [LARGE SCALE GENOMIC DNA]</scope>
    <source>
        <strain evidence="2">QJT</strain>
        <tissue evidence="2">Leaf</tissue>
    </source>
</reference>
<keyword evidence="3" id="KW-1185">Reference proteome</keyword>
<sequence length="98" mass="10944">MPLFELSSLHAVIRAMGGLCYSVAAVWILNASGWAVVACRCVRIFQRHPGGVLAELRTLLTCLVILNHLENLMILVRCENVHLEVFFLTRLMASHSNL</sequence>
<evidence type="ECO:0000313" key="2">
    <source>
        <dbReference type="EMBL" id="KAK9145284.1"/>
    </source>
</evidence>
<dbReference type="AlphaFoldDB" id="A0AAP0PJT8"/>